<evidence type="ECO:0000313" key="1">
    <source>
        <dbReference type="EMBL" id="MBB3862528.1"/>
    </source>
</evidence>
<protein>
    <submittedName>
        <fullName evidence="1">Methylaspartate ammonia-lyase</fullName>
    </submittedName>
</protein>
<keyword evidence="2" id="KW-1185">Reference proteome</keyword>
<proteinExistence type="predicted"/>
<accession>A0A7W6A0J8</accession>
<dbReference type="GO" id="GO:0016829">
    <property type="term" value="F:lyase activity"/>
    <property type="evidence" value="ECO:0007669"/>
    <property type="project" value="UniProtKB-KW"/>
</dbReference>
<dbReference type="RefSeq" id="WP_183615006.1">
    <property type="nucleotide sequence ID" value="NZ_JACICY010000015.1"/>
</dbReference>
<gene>
    <name evidence="1" type="ORF">GGQ88_003829</name>
</gene>
<evidence type="ECO:0000313" key="2">
    <source>
        <dbReference type="Proteomes" id="UP000562395"/>
    </source>
</evidence>
<comment type="caution">
    <text evidence="1">The sequence shown here is derived from an EMBL/GenBank/DDBJ whole genome shotgun (WGS) entry which is preliminary data.</text>
</comment>
<keyword evidence="1" id="KW-0456">Lyase</keyword>
<sequence length="61" mass="6698">MIGKAARNAELERLHSGGASYAALGRQFSLTPARVAQVIARVRRMRKTLALRLDAPLQHTT</sequence>
<reference evidence="1 2" key="1">
    <citation type="submission" date="2020-08" db="EMBL/GenBank/DDBJ databases">
        <title>Genomic Encyclopedia of Type Strains, Phase IV (KMG-IV): sequencing the most valuable type-strain genomes for metagenomic binning, comparative biology and taxonomic classification.</title>
        <authorList>
            <person name="Goeker M."/>
        </authorList>
    </citation>
    <scope>NUCLEOTIDE SEQUENCE [LARGE SCALE GENOMIC DNA]</scope>
    <source>
        <strain evidence="1 2">DSM 14552</strain>
    </source>
</reference>
<dbReference type="AlphaFoldDB" id="A0A7W6A0J8"/>
<dbReference type="EMBL" id="JACICY010000015">
    <property type="protein sequence ID" value="MBB3862528.1"/>
    <property type="molecule type" value="Genomic_DNA"/>
</dbReference>
<organism evidence="1 2">
    <name type="scientific">Novosphingobium hassiacum</name>
    <dbReference type="NCBI Taxonomy" id="173676"/>
    <lineage>
        <taxon>Bacteria</taxon>
        <taxon>Pseudomonadati</taxon>
        <taxon>Pseudomonadota</taxon>
        <taxon>Alphaproteobacteria</taxon>
        <taxon>Sphingomonadales</taxon>
        <taxon>Sphingomonadaceae</taxon>
        <taxon>Novosphingobium</taxon>
    </lineage>
</organism>
<name>A0A7W6A0J8_9SPHN</name>
<dbReference type="Proteomes" id="UP000562395">
    <property type="component" value="Unassembled WGS sequence"/>
</dbReference>